<evidence type="ECO:0000256" key="6">
    <source>
        <dbReference type="ARBA" id="ARBA00023186"/>
    </source>
</evidence>
<dbReference type="SUPFAM" id="SSF48452">
    <property type="entry name" value="TPR-like"/>
    <property type="match status" value="1"/>
</dbReference>
<dbReference type="GO" id="GO:0044877">
    <property type="term" value="F:protein-containing complex binding"/>
    <property type="evidence" value="ECO:0007669"/>
    <property type="project" value="InterPro"/>
</dbReference>
<dbReference type="Proteomes" id="UP000183920">
    <property type="component" value="Unassembled WGS sequence"/>
</dbReference>
<dbReference type="InterPro" id="IPR011990">
    <property type="entry name" value="TPR-like_helical_dom_sf"/>
</dbReference>
<keyword evidence="4 9" id="KW-1133">Transmembrane helix</keyword>
<feature type="transmembrane region" description="Helical" evidence="9">
    <location>
        <begin position="21"/>
        <end position="42"/>
    </location>
</feature>
<protein>
    <recommendedName>
        <fullName evidence="8">Ancillary SecYEG translocon subunit</fullName>
    </recommendedName>
</protein>
<comment type="similarity">
    <text evidence="7">Belongs to the YfgM family.</text>
</comment>
<dbReference type="InterPro" id="IPR018704">
    <property type="entry name" value="SecYEG/CpoB_TPR"/>
</dbReference>
<evidence type="ECO:0000256" key="8">
    <source>
        <dbReference type="ARBA" id="ARBA00024235"/>
    </source>
</evidence>
<evidence type="ECO:0000259" key="10">
    <source>
        <dbReference type="Pfam" id="PF09976"/>
    </source>
</evidence>
<dbReference type="EMBL" id="CVRY01000002">
    <property type="protein sequence ID" value="CRL60628.1"/>
    <property type="molecule type" value="Genomic_DNA"/>
</dbReference>
<evidence type="ECO:0000313" key="11">
    <source>
        <dbReference type="EMBL" id="CRL60628.1"/>
    </source>
</evidence>
<sequence>MEVYSTENEQVDAIKQFFKNYGLTIVLAAVIGFGGVFGWKYWQSHQTNRLQESAGAFATVSEALAKPTPENIALAEKFVTETNDIYGALASLELAQIAIDANDLVSGERHLTNAVAKVKNDAFADMLNLRLARVQLALDKTDAALVSLEQVKGKAWNGMKNYIRGDVLAKKGDNAGAATAYRSALTDENAGAIRSLVELKLNNLSN</sequence>
<dbReference type="Pfam" id="PF09976">
    <property type="entry name" value="TPR_21"/>
    <property type="match status" value="1"/>
</dbReference>
<dbReference type="PANTHER" id="PTHR38035">
    <property type="entry name" value="UPF0070 PROTEIN YFGM"/>
    <property type="match status" value="1"/>
</dbReference>
<reference evidence="12" key="1">
    <citation type="submission" date="2015-06" db="EMBL/GenBank/DDBJ databases">
        <authorList>
            <person name="Urmite Genomes"/>
        </authorList>
    </citation>
    <scope>NUCLEOTIDE SEQUENCE [LARGE SCALE GENOMIC DNA]</scope>
    <source>
        <strain evidence="12">CSUR P1867</strain>
    </source>
</reference>
<evidence type="ECO:0000313" key="12">
    <source>
        <dbReference type="Proteomes" id="UP000183920"/>
    </source>
</evidence>
<evidence type="ECO:0000256" key="3">
    <source>
        <dbReference type="ARBA" id="ARBA00022692"/>
    </source>
</evidence>
<dbReference type="RefSeq" id="WP_036912561.1">
    <property type="nucleotide sequence ID" value="NZ_CVRY01000002.1"/>
</dbReference>
<evidence type="ECO:0000256" key="7">
    <source>
        <dbReference type="ARBA" id="ARBA00024197"/>
    </source>
</evidence>
<dbReference type="PIRSF" id="PIRSF006170">
    <property type="entry name" value="YfgM"/>
    <property type="match status" value="1"/>
</dbReference>
<name>A0A0G4Q465_9GAMM</name>
<dbReference type="AlphaFoldDB" id="A0A0G4Q465"/>
<organism evidence="11 12">
    <name type="scientific">Proteus penneri</name>
    <dbReference type="NCBI Taxonomy" id="102862"/>
    <lineage>
        <taxon>Bacteria</taxon>
        <taxon>Pseudomonadati</taxon>
        <taxon>Pseudomonadota</taxon>
        <taxon>Gammaproteobacteria</taxon>
        <taxon>Enterobacterales</taxon>
        <taxon>Morganellaceae</taxon>
        <taxon>Proteus</taxon>
    </lineage>
</organism>
<feature type="domain" description="Ancillary SecYEG translocon subunit/Cell division coordinator CpoB TPR" evidence="10">
    <location>
        <begin position="15"/>
        <end position="205"/>
    </location>
</feature>
<gene>
    <name evidence="11" type="ORF">BN1804_01059</name>
</gene>
<dbReference type="InterPro" id="IPR026039">
    <property type="entry name" value="YfgM"/>
</dbReference>
<dbReference type="PANTHER" id="PTHR38035:SF1">
    <property type="entry name" value="ANCILLARY SECYEG TRANSLOCON SUBUNIT"/>
    <property type="match status" value="1"/>
</dbReference>
<evidence type="ECO:0000256" key="9">
    <source>
        <dbReference type="SAM" id="Phobius"/>
    </source>
</evidence>
<keyword evidence="3 9" id="KW-0812">Transmembrane</keyword>
<keyword evidence="5 9" id="KW-0472">Membrane</keyword>
<evidence type="ECO:0000256" key="5">
    <source>
        <dbReference type="ARBA" id="ARBA00023136"/>
    </source>
</evidence>
<evidence type="ECO:0000256" key="2">
    <source>
        <dbReference type="ARBA" id="ARBA00022475"/>
    </source>
</evidence>
<evidence type="ECO:0000256" key="4">
    <source>
        <dbReference type="ARBA" id="ARBA00022989"/>
    </source>
</evidence>
<proteinExistence type="inferred from homology"/>
<evidence type="ECO:0000256" key="1">
    <source>
        <dbReference type="ARBA" id="ARBA00004401"/>
    </source>
</evidence>
<accession>A0A0G4Q465</accession>
<keyword evidence="2" id="KW-1003">Cell membrane</keyword>
<keyword evidence="6" id="KW-0143">Chaperone</keyword>
<dbReference type="GO" id="GO:0005886">
    <property type="term" value="C:plasma membrane"/>
    <property type="evidence" value="ECO:0007669"/>
    <property type="project" value="UniProtKB-SubCell"/>
</dbReference>
<comment type="subcellular location">
    <subcellularLocation>
        <location evidence="1">Cell membrane</location>
        <topology evidence="1">Single-pass type II membrane protein</topology>
    </subcellularLocation>
</comment>